<dbReference type="OMA" id="RSHTIRC"/>
<organism evidence="6 7">
    <name type="scientific">Amborella trichopoda</name>
    <dbReference type="NCBI Taxonomy" id="13333"/>
    <lineage>
        <taxon>Eukaryota</taxon>
        <taxon>Viridiplantae</taxon>
        <taxon>Streptophyta</taxon>
        <taxon>Embryophyta</taxon>
        <taxon>Tracheophyta</taxon>
        <taxon>Spermatophyta</taxon>
        <taxon>Magnoliopsida</taxon>
        <taxon>Amborellales</taxon>
        <taxon>Amborellaceae</taxon>
        <taxon>Amborella</taxon>
    </lineage>
</organism>
<proteinExistence type="predicted"/>
<dbReference type="PANTHER" id="PTHR31973:SF113">
    <property type="entry name" value="PROTEIN FAR1-RELATED SEQUENCE 5-LIKE"/>
    <property type="match status" value="1"/>
</dbReference>
<keyword evidence="1" id="KW-0479">Metal-binding</keyword>
<dbReference type="AlphaFoldDB" id="U5DDT3"/>
<keyword evidence="3" id="KW-0862">Zinc</keyword>
<evidence type="ECO:0000256" key="2">
    <source>
        <dbReference type="ARBA" id="ARBA00022771"/>
    </source>
</evidence>
<evidence type="ECO:0000256" key="4">
    <source>
        <dbReference type="PROSITE-ProRule" id="PRU00325"/>
    </source>
</evidence>
<keyword evidence="7" id="KW-1185">Reference proteome</keyword>
<dbReference type="PANTHER" id="PTHR31973">
    <property type="entry name" value="POLYPROTEIN, PUTATIVE-RELATED"/>
    <property type="match status" value="1"/>
</dbReference>
<feature type="domain" description="SWIM-type" evidence="5">
    <location>
        <begin position="5"/>
        <end position="46"/>
    </location>
</feature>
<evidence type="ECO:0000256" key="3">
    <source>
        <dbReference type="ARBA" id="ARBA00022833"/>
    </source>
</evidence>
<dbReference type="Pfam" id="PF04434">
    <property type="entry name" value="SWIM"/>
    <property type="match status" value="1"/>
</dbReference>
<sequence>MDSQFEIHYLGKKCVVDLRHWTCNCKKWQLSGISCGHAIVAINHMNLDPIAYCLQYFTVEYFKKALSLGHVLEDIELTGMFNWIVFPPRTTRLPDKPKKHRKLSETEQPITKPLKCNDAAQWVIIGGYAENFSVVNLVFMYQIINLMN</sequence>
<keyword evidence="2 4" id="KW-0863">Zinc-finger</keyword>
<protein>
    <recommendedName>
        <fullName evidence="5">SWIM-type domain-containing protein</fullName>
    </recommendedName>
</protein>
<reference evidence="7" key="1">
    <citation type="journal article" date="2013" name="Science">
        <title>The Amborella genome and the evolution of flowering plants.</title>
        <authorList>
            <consortium name="Amborella Genome Project"/>
        </authorList>
    </citation>
    <scope>NUCLEOTIDE SEQUENCE [LARGE SCALE GENOMIC DNA]</scope>
</reference>
<dbReference type="PROSITE" id="PS50966">
    <property type="entry name" value="ZF_SWIM"/>
    <property type="match status" value="1"/>
</dbReference>
<dbReference type="Proteomes" id="UP000017836">
    <property type="component" value="Unassembled WGS sequence"/>
</dbReference>
<evidence type="ECO:0000256" key="1">
    <source>
        <dbReference type="ARBA" id="ARBA00022723"/>
    </source>
</evidence>
<dbReference type="Gramene" id="ERN20390">
    <property type="protein sequence ID" value="ERN20390"/>
    <property type="gene ID" value="AMTR_s00068p00058140"/>
</dbReference>
<dbReference type="HOGENOM" id="CLU_1761236_0_0_1"/>
<name>U5DDT3_AMBTC</name>
<gene>
    <name evidence="6" type="ORF">AMTR_s00068p00058140</name>
</gene>
<dbReference type="GO" id="GO:0008270">
    <property type="term" value="F:zinc ion binding"/>
    <property type="evidence" value="ECO:0007669"/>
    <property type="project" value="UniProtKB-KW"/>
</dbReference>
<dbReference type="InterPro" id="IPR007527">
    <property type="entry name" value="Znf_SWIM"/>
</dbReference>
<evidence type="ECO:0000313" key="6">
    <source>
        <dbReference type="EMBL" id="ERN20390.1"/>
    </source>
</evidence>
<dbReference type="SMART" id="SM00575">
    <property type="entry name" value="ZnF_PMZ"/>
    <property type="match status" value="1"/>
</dbReference>
<evidence type="ECO:0000259" key="5">
    <source>
        <dbReference type="PROSITE" id="PS50966"/>
    </source>
</evidence>
<evidence type="ECO:0000313" key="7">
    <source>
        <dbReference type="Proteomes" id="UP000017836"/>
    </source>
</evidence>
<dbReference type="InterPro" id="IPR006564">
    <property type="entry name" value="Znf_PMZ"/>
</dbReference>
<dbReference type="EMBL" id="KI392059">
    <property type="protein sequence ID" value="ERN20390.1"/>
    <property type="molecule type" value="Genomic_DNA"/>
</dbReference>
<accession>U5DDT3</accession>